<dbReference type="Proteomes" id="UP001248581">
    <property type="component" value="Chromosome"/>
</dbReference>
<sequence>MIISIILISIWFLLMLRSGVAEYKYYQAVKTLEPDIWAQLGSPKYLKIPMVFISPKGSKILRGVANKTVSELANNHRKYGIQFLSYVVLVLFVSIVYFKVA</sequence>
<evidence type="ECO:0000313" key="2">
    <source>
        <dbReference type="EMBL" id="WNC68638.1"/>
    </source>
</evidence>
<keyword evidence="3" id="KW-1185">Reference proteome</keyword>
<keyword evidence="1" id="KW-0472">Membrane</keyword>
<protein>
    <submittedName>
        <fullName evidence="2">Uncharacterized protein</fullName>
    </submittedName>
</protein>
<accession>A0ABY9TK61</accession>
<name>A0ABY9TK61_9GAMM</name>
<proteinExistence type="predicted"/>
<evidence type="ECO:0000256" key="1">
    <source>
        <dbReference type="SAM" id="Phobius"/>
    </source>
</evidence>
<feature type="transmembrane region" description="Helical" evidence="1">
    <location>
        <begin position="79"/>
        <end position="98"/>
    </location>
</feature>
<keyword evidence="1" id="KW-0812">Transmembrane</keyword>
<dbReference type="EMBL" id="CP134146">
    <property type="protein sequence ID" value="WNC68638.1"/>
    <property type="molecule type" value="Genomic_DNA"/>
</dbReference>
<reference evidence="3" key="1">
    <citation type="submission" date="2023-09" db="EMBL/GenBank/DDBJ databases">
        <authorList>
            <person name="Li S."/>
            <person name="Li X."/>
            <person name="Zhang C."/>
            <person name="Zhao Z."/>
        </authorList>
    </citation>
    <scope>NUCLEOTIDE SEQUENCE [LARGE SCALE GENOMIC DNA]</scope>
    <source>
        <strain evidence="3">SQ345</strain>
    </source>
</reference>
<organism evidence="2 3">
    <name type="scientific">Thalassotalea nanhaiensis</name>
    <dbReference type="NCBI Taxonomy" id="3065648"/>
    <lineage>
        <taxon>Bacteria</taxon>
        <taxon>Pseudomonadati</taxon>
        <taxon>Pseudomonadota</taxon>
        <taxon>Gammaproteobacteria</taxon>
        <taxon>Alteromonadales</taxon>
        <taxon>Colwelliaceae</taxon>
        <taxon>Thalassotalea</taxon>
    </lineage>
</organism>
<dbReference type="RefSeq" id="WP_348387792.1">
    <property type="nucleotide sequence ID" value="NZ_CP134146.1"/>
</dbReference>
<gene>
    <name evidence="2" type="ORF">RI845_00475</name>
</gene>
<keyword evidence="1" id="KW-1133">Transmembrane helix</keyword>
<evidence type="ECO:0000313" key="3">
    <source>
        <dbReference type="Proteomes" id="UP001248581"/>
    </source>
</evidence>